<feature type="compositionally biased region" description="Low complexity" evidence="1">
    <location>
        <begin position="106"/>
        <end position="118"/>
    </location>
</feature>
<proteinExistence type="predicted"/>
<feature type="region of interest" description="Disordered" evidence="1">
    <location>
        <begin position="197"/>
        <end position="221"/>
    </location>
</feature>
<reference evidence="2 3" key="1">
    <citation type="submission" date="2013-05" db="EMBL/GenBank/DDBJ databases">
        <title>Draft genome sequence of Rubidibacter lacunae KORDI 51-2.</title>
        <authorList>
            <person name="Choi D.H."/>
            <person name="Noh J.H."/>
            <person name="Kwon K.-K."/>
            <person name="Lee J.-H."/>
            <person name="Ryu J.-Y."/>
        </authorList>
    </citation>
    <scope>NUCLEOTIDE SEQUENCE [LARGE SCALE GENOMIC DNA]</scope>
    <source>
        <strain evidence="2 3">KORDI 51-2</strain>
    </source>
</reference>
<dbReference type="Proteomes" id="UP000016960">
    <property type="component" value="Unassembled WGS sequence"/>
</dbReference>
<dbReference type="AlphaFoldDB" id="U5D8R4"/>
<keyword evidence="3" id="KW-1185">Reference proteome</keyword>
<accession>U5D8R4</accession>
<evidence type="ECO:0000313" key="3">
    <source>
        <dbReference type="Proteomes" id="UP000016960"/>
    </source>
</evidence>
<sequence length="221" mass="22925">MALSKDCRARINILARTAAGAEAYGAVGLHLGLLPLLVMPEAKITETPGEIAVPIPTPPTPNPIPRQATLSEVAAVDIAPPTPKLSIPELEIRPDPRPSARPTAEPRSTTPRGTTGTPELGKTAVVARSEAIGQQPATDAGLNNDAGESRAAPGTTESGGFRTVSCRQCAEPSWPQAALDAGLEGKSTINMMFDWKFDRGGQSGSLSRGTQPSPDGYGITN</sequence>
<gene>
    <name evidence="2" type="ORF">KR51_00024460</name>
</gene>
<feature type="region of interest" description="Disordered" evidence="1">
    <location>
        <begin position="79"/>
        <end position="120"/>
    </location>
</feature>
<name>U5D8R4_9CHRO</name>
<dbReference type="EMBL" id="ASSJ01000059">
    <property type="protein sequence ID" value="ERN40993.1"/>
    <property type="molecule type" value="Genomic_DNA"/>
</dbReference>
<evidence type="ECO:0000256" key="1">
    <source>
        <dbReference type="SAM" id="MobiDB-lite"/>
    </source>
</evidence>
<evidence type="ECO:0000313" key="2">
    <source>
        <dbReference type="EMBL" id="ERN40993.1"/>
    </source>
</evidence>
<feature type="compositionally biased region" description="Polar residues" evidence="1">
    <location>
        <begin position="204"/>
        <end position="221"/>
    </location>
</feature>
<dbReference type="STRING" id="582515.KR51_00024460"/>
<feature type="region of interest" description="Disordered" evidence="1">
    <location>
        <begin position="133"/>
        <end position="161"/>
    </location>
</feature>
<comment type="caution">
    <text evidence="2">The sequence shown here is derived from an EMBL/GenBank/DDBJ whole genome shotgun (WGS) entry which is preliminary data.</text>
</comment>
<organism evidence="2 3">
    <name type="scientific">Rubidibacter lacunae KORDI 51-2</name>
    <dbReference type="NCBI Taxonomy" id="582515"/>
    <lineage>
        <taxon>Bacteria</taxon>
        <taxon>Bacillati</taxon>
        <taxon>Cyanobacteriota</taxon>
        <taxon>Cyanophyceae</taxon>
        <taxon>Oscillatoriophycideae</taxon>
        <taxon>Chroococcales</taxon>
        <taxon>Aphanothecaceae</taxon>
        <taxon>Rubidibacter</taxon>
    </lineage>
</organism>
<protein>
    <submittedName>
        <fullName evidence="2">Uncharacterized protein</fullName>
    </submittedName>
</protein>
<dbReference type="InParanoid" id="U5D8R4"/>